<evidence type="ECO:0000259" key="4">
    <source>
        <dbReference type="Pfam" id="PF00291"/>
    </source>
</evidence>
<dbReference type="PANTHER" id="PTHR48078">
    <property type="entry name" value="THREONINE DEHYDRATASE, MITOCHONDRIAL-RELATED"/>
    <property type="match status" value="1"/>
</dbReference>
<dbReference type="InterPro" id="IPR050147">
    <property type="entry name" value="Ser/Thr_Dehydratase"/>
</dbReference>
<dbReference type="GO" id="GO:0003941">
    <property type="term" value="F:L-serine ammonia-lyase activity"/>
    <property type="evidence" value="ECO:0007669"/>
    <property type="project" value="TreeGrafter"/>
</dbReference>
<comment type="caution">
    <text evidence="5">The sequence shown here is derived from an EMBL/GenBank/DDBJ whole genome shotgun (WGS) entry which is preliminary data.</text>
</comment>
<dbReference type="GO" id="GO:0004794">
    <property type="term" value="F:threonine deaminase activity"/>
    <property type="evidence" value="ECO:0007669"/>
    <property type="project" value="TreeGrafter"/>
</dbReference>
<evidence type="ECO:0000256" key="2">
    <source>
        <dbReference type="ARBA" id="ARBA00022898"/>
    </source>
</evidence>
<dbReference type="Pfam" id="PF00291">
    <property type="entry name" value="PALP"/>
    <property type="match status" value="1"/>
</dbReference>
<dbReference type="InterPro" id="IPR036052">
    <property type="entry name" value="TrpB-like_PALP_sf"/>
</dbReference>
<dbReference type="Proteomes" id="UP000287188">
    <property type="component" value="Unassembled WGS sequence"/>
</dbReference>
<gene>
    <name evidence="5" type="ORF">KDK_66600</name>
</gene>
<evidence type="ECO:0000256" key="1">
    <source>
        <dbReference type="ARBA" id="ARBA00001933"/>
    </source>
</evidence>
<keyword evidence="2" id="KW-0663">Pyridoxal phosphate</keyword>
<name>A0A402AUQ8_9CHLR</name>
<evidence type="ECO:0000313" key="5">
    <source>
        <dbReference type="EMBL" id="GCE22860.1"/>
    </source>
</evidence>
<keyword evidence="3" id="KW-0456">Lyase</keyword>
<evidence type="ECO:0000256" key="3">
    <source>
        <dbReference type="ARBA" id="ARBA00023239"/>
    </source>
</evidence>
<dbReference type="AlphaFoldDB" id="A0A402AUQ8"/>
<organism evidence="5 6">
    <name type="scientific">Dictyobacter kobayashii</name>
    <dbReference type="NCBI Taxonomy" id="2014872"/>
    <lineage>
        <taxon>Bacteria</taxon>
        <taxon>Bacillati</taxon>
        <taxon>Chloroflexota</taxon>
        <taxon>Ktedonobacteria</taxon>
        <taxon>Ktedonobacterales</taxon>
        <taxon>Dictyobacteraceae</taxon>
        <taxon>Dictyobacter</taxon>
    </lineage>
</organism>
<evidence type="ECO:0000313" key="6">
    <source>
        <dbReference type="Proteomes" id="UP000287188"/>
    </source>
</evidence>
<dbReference type="GO" id="GO:0009097">
    <property type="term" value="P:isoleucine biosynthetic process"/>
    <property type="evidence" value="ECO:0007669"/>
    <property type="project" value="TreeGrafter"/>
</dbReference>
<keyword evidence="6" id="KW-1185">Reference proteome</keyword>
<dbReference type="GO" id="GO:0006565">
    <property type="term" value="P:L-serine catabolic process"/>
    <property type="evidence" value="ECO:0007669"/>
    <property type="project" value="TreeGrafter"/>
</dbReference>
<comment type="cofactor">
    <cofactor evidence="1">
        <name>pyridoxal 5'-phosphate</name>
        <dbReference type="ChEBI" id="CHEBI:597326"/>
    </cofactor>
</comment>
<feature type="domain" description="Tryptophan synthase beta chain-like PALP" evidence="4">
    <location>
        <begin position="3"/>
        <end position="185"/>
    </location>
</feature>
<proteinExistence type="predicted"/>
<dbReference type="InterPro" id="IPR001926">
    <property type="entry name" value="TrpB-like_PALP"/>
</dbReference>
<sequence>MHIVGATYADAWLASELRAKETGALVVHAYNQSEVVAGQGTLGYELSQQLPELDTLLVSVGGGGLISGIASWFQNSVRVIGVETEGTASMYRALQAGAPVDVEISGLAADALGARRVGDLPFSIAQRYVERVVLVNDEAIAQAQRSLWNELRLVAEPAAVAGIAALQAGVYQPAPNEHVGILICGGNAQLESLLSK</sequence>
<dbReference type="PANTHER" id="PTHR48078:SF6">
    <property type="entry name" value="L-THREONINE DEHYDRATASE CATABOLIC TDCB"/>
    <property type="match status" value="1"/>
</dbReference>
<dbReference type="EMBL" id="BIFS01000002">
    <property type="protein sequence ID" value="GCE22860.1"/>
    <property type="molecule type" value="Genomic_DNA"/>
</dbReference>
<dbReference type="SUPFAM" id="SSF53686">
    <property type="entry name" value="Tryptophan synthase beta subunit-like PLP-dependent enzymes"/>
    <property type="match status" value="1"/>
</dbReference>
<dbReference type="GO" id="GO:0006567">
    <property type="term" value="P:L-threonine catabolic process"/>
    <property type="evidence" value="ECO:0007669"/>
    <property type="project" value="TreeGrafter"/>
</dbReference>
<protein>
    <recommendedName>
        <fullName evidence="4">Tryptophan synthase beta chain-like PALP domain-containing protein</fullName>
    </recommendedName>
</protein>
<reference evidence="6" key="1">
    <citation type="submission" date="2018-12" db="EMBL/GenBank/DDBJ databases">
        <title>Tengunoibacter tsumagoiensis gen. nov., sp. nov., Dictyobacter kobayashii sp. nov., D. alpinus sp. nov., and D. joshuensis sp. nov. and description of Dictyobacteraceae fam. nov. within the order Ktedonobacterales isolated from Tengu-no-mugimeshi.</title>
        <authorList>
            <person name="Wang C.M."/>
            <person name="Zheng Y."/>
            <person name="Sakai Y."/>
            <person name="Toyoda A."/>
            <person name="Minakuchi Y."/>
            <person name="Abe K."/>
            <person name="Yokota A."/>
            <person name="Yabe S."/>
        </authorList>
    </citation>
    <scope>NUCLEOTIDE SEQUENCE [LARGE SCALE GENOMIC DNA]</scope>
    <source>
        <strain evidence="6">Uno11</strain>
    </source>
</reference>
<dbReference type="Gene3D" id="3.40.50.1100">
    <property type="match status" value="2"/>
</dbReference>
<accession>A0A402AUQ8</accession>